<dbReference type="PROSITE" id="PS50994">
    <property type="entry name" value="INTEGRASE"/>
    <property type="match status" value="1"/>
</dbReference>
<dbReference type="InterPro" id="IPR000477">
    <property type="entry name" value="RT_dom"/>
</dbReference>
<evidence type="ECO:0000313" key="4">
    <source>
        <dbReference type="EMBL" id="KAK3085855.1"/>
    </source>
</evidence>
<dbReference type="InterPro" id="IPR021109">
    <property type="entry name" value="Peptidase_aspartic_dom_sf"/>
</dbReference>
<gene>
    <name evidence="4" type="ORF">FSP39_009654</name>
</gene>
<dbReference type="CDD" id="cd09274">
    <property type="entry name" value="RNase_HI_RT_Ty3"/>
    <property type="match status" value="1"/>
</dbReference>
<reference evidence="4" key="1">
    <citation type="submission" date="2019-08" db="EMBL/GenBank/DDBJ databases">
        <title>The improved chromosome-level genome for the pearl oyster Pinctada fucata martensii using PacBio sequencing and Hi-C.</title>
        <authorList>
            <person name="Zheng Z."/>
        </authorList>
    </citation>
    <scope>NUCLEOTIDE SEQUENCE</scope>
    <source>
        <strain evidence="4">ZZ-2019</strain>
        <tissue evidence="4">Adductor muscle</tissue>
    </source>
</reference>
<evidence type="ECO:0000256" key="1">
    <source>
        <dbReference type="SAM" id="MobiDB-lite"/>
    </source>
</evidence>
<dbReference type="InterPro" id="IPR050951">
    <property type="entry name" value="Retrovirus_Pol_polyprotein"/>
</dbReference>
<dbReference type="Proteomes" id="UP001186944">
    <property type="component" value="Unassembled WGS sequence"/>
</dbReference>
<dbReference type="Gene3D" id="3.30.420.10">
    <property type="entry name" value="Ribonuclease H-like superfamily/Ribonuclease H"/>
    <property type="match status" value="1"/>
</dbReference>
<feature type="domain" description="Integrase catalytic" evidence="3">
    <location>
        <begin position="1002"/>
        <end position="1114"/>
    </location>
</feature>
<dbReference type="FunFam" id="3.10.10.10:FF:000003">
    <property type="entry name" value="Retrovirus-related Pol polyprotein from transposon 297-like Protein"/>
    <property type="match status" value="1"/>
</dbReference>
<dbReference type="Pfam" id="PF00665">
    <property type="entry name" value="rve"/>
    <property type="match status" value="1"/>
</dbReference>
<dbReference type="PANTHER" id="PTHR37984">
    <property type="entry name" value="PROTEIN CBG26694"/>
    <property type="match status" value="1"/>
</dbReference>
<dbReference type="Pfam" id="PF17919">
    <property type="entry name" value="RT_RNaseH_2"/>
    <property type="match status" value="1"/>
</dbReference>
<feature type="domain" description="Reverse transcriptase" evidence="2">
    <location>
        <begin position="461"/>
        <end position="637"/>
    </location>
</feature>
<dbReference type="EMBL" id="VSWD01000012">
    <property type="protein sequence ID" value="KAK3085855.1"/>
    <property type="molecule type" value="Genomic_DNA"/>
</dbReference>
<dbReference type="InterPro" id="IPR012337">
    <property type="entry name" value="RNaseH-like_sf"/>
</dbReference>
<feature type="region of interest" description="Disordered" evidence="1">
    <location>
        <begin position="1244"/>
        <end position="1285"/>
    </location>
</feature>
<evidence type="ECO:0000313" key="5">
    <source>
        <dbReference type="Proteomes" id="UP001186944"/>
    </source>
</evidence>
<dbReference type="CDD" id="cd01647">
    <property type="entry name" value="RT_LTR"/>
    <property type="match status" value="1"/>
</dbReference>
<evidence type="ECO:0000259" key="3">
    <source>
        <dbReference type="PROSITE" id="PS50994"/>
    </source>
</evidence>
<sequence length="1299" mass="149442">MAEKLTPPSELDLKGNLKENWRRFEQRFQIFLTASKINKESDEVKANTFLHIVGPDAVEIYNTFTWDAEGDEKKLDKIIQKFAGYCNPKKNITYERHIFNTRNQGTSENIDAYVTELRILAKSCEFGELQDSLIKDRIVCGVRNDSVKRRLLRESDLTLTKAIDICRASETSDNQMKSLSEAKPEMVDAVRKKGGLKNKDKKTPKFSQTPKPRYSTCSSCGRKHDQTLESNCPAHGQKCHKCGYHNHFAAMCKASSKNRRKKVYGVDPDYLPGSDSDEYAVGTINTLTVASIDTWTIEISLENKPVKLKLDTGAQCNIISYQLFNKMNWMSEIKRCKTKLVSYTGHKLPIKGKTLITAEYKGKIYPLEFYIVHGNAVPVLGLQACKELDLIKRVETVDGSCLSTEKIVDKYADVFEGIGRLKGKHHIHIDKSVKPVVHPPRRVPYKMQEKLKTELKHMESLDVIERVTEPSEWVNSMVIVEKPNRVRICLDPRDLNKAIMREHHPMKTVDDVAHQLSGAKVFSTLDASSGFWGIVLDSESSKLTTFNTPFGRYRYKRMPFGVSSAPEVFQRKMSQIFEGIEGCDVIMDDILVWGKTIDEHNDRLHKVLEAVKRANIKLNRIKCKFQMPEVKYMGHIIGKDGLKTAEDRVKSIADFPKPKNVKELQRFFGMVNYVGRFVKNLTALTEPLRQLLEKNTAWHWEDRQQESFDKLKKALTEAPVLRYFNPKEEVTISVDASSEGLGACLLQKGQPVAYASRALNKSERNYAQIEKELLAIVFACKKFHQYLYGQRVDVETDHKPLESLFRKRIMTAPPRIQRMMLKVQNYELVVQYKPGKELYIADTLSRTKSGEVPDDYDRFAIHGISSSYLPITDEKLSEVAKQSRNDEEMSLLRNVIFNGWPKTSSECHYLIKDYWNFREELSVYNGIVTKGQRLVIPSSMREDILYYLHLGHAGIEKCRMRAREVVYWPGINADIEQKVMSCSTCNRYKNKQCKEPLIPHSVPLRPWQKVGIDLFELDKISYVVIVDYYSKFFEINELKSTTSKAIITKLRIQFARHGIPEELISDNAPNLTSAEFNTFCKDYGIKHTTSSPHYPQSNGMAERTVQTVKNILKKCKETKSDPNLAFLEYRNTPIEGIGSPSQLLFGRRTRSVIPTHGELLNPNNKSTRNVRRSLKSKQRRTKQQYDENARPLTELKPGDVVNIQTQEEPWKKGVVLDKRSEPRSYTVESEGVKYRRNRRDLRQVPELCERDDNHVDDEIQHRNEPSSAPDNNSSDNAYRTRSGRAVHLPEKFKDFQMYK</sequence>
<feature type="compositionally biased region" description="Low complexity" evidence="1">
    <location>
        <begin position="1265"/>
        <end position="1277"/>
    </location>
</feature>
<dbReference type="InterPro" id="IPR043502">
    <property type="entry name" value="DNA/RNA_pol_sf"/>
</dbReference>
<dbReference type="SUPFAM" id="SSF50630">
    <property type="entry name" value="Acid proteases"/>
    <property type="match status" value="1"/>
</dbReference>
<organism evidence="4 5">
    <name type="scientific">Pinctada imbricata</name>
    <name type="common">Atlantic pearl-oyster</name>
    <name type="synonym">Pinctada martensii</name>
    <dbReference type="NCBI Taxonomy" id="66713"/>
    <lineage>
        <taxon>Eukaryota</taxon>
        <taxon>Metazoa</taxon>
        <taxon>Spiralia</taxon>
        <taxon>Lophotrochozoa</taxon>
        <taxon>Mollusca</taxon>
        <taxon>Bivalvia</taxon>
        <taxon>Autobranchia</taxon>
        <taxon>Pteriomorphia</taxon>
        <taxon>Pterioida</taxon>
        <taxon>Pterioidea</taxon>
        <taxon>Pteriidae</taxon>
        <taxon>Pinctada</taxon>
    </lineage>
</organism>
<feature type="compositionally biased region" description="Basic and acidic residues" evidence="1">
    <location>
        <begin position="1244"/>
        <end position="1264"/>
    </location>
</feature>
<comment type="caution">
    <text evidence="4">The sequence shown here is derived from an EMBL/GenBank/DDBJ whole genome shotgun (WGS) entry which is preliminary data.</text>
</comment>
<dbReference type="GO" id="GO:0015074">
    <property type="term" value="P:DNA integration"/>
    <property type="evidence" value="ECO:0007669"/>
    <property type="project" value="InterPro"/>
</dbReference>
<evidence type="ECO:0000259" key="2">
    <source>
        <dbReference type="PROSITE" id="PS50878"/>
    </source>
</evidence>
<feature type="compositionally biased region" description="Basic residues" evidence="1">
    <location>
        <begin position="1168"/>
        <end position="1182"/>
    </location>
</feature>
<proteinExistence type="predicted"/>
<dbReference type="Gene3D" id="1.10.340.70">
    <property type="match status" value="1"/>
</dbReference>
<evidence type="ECO:0008006" key="6">
    <source>
        <dbReference type="Google" id="ProtNLM"/>
    </source>
</evidence>
<dbReference type="Pfam" id="PF17921">
    <property type="entry name" value="Integrase_H2C2"/>
    <property type="match status" value="1"/>
</dbReference>
<dbReference type="InterPro" id="IPR041588">
    <property type="entry name" value="Integrase_H2C2"/>
</dbReference>
<dbReference type="Gene3D" id="2.40.70.10">
    <property type="entry name" value="Acid Proteases"/>
    <property type="match status" value="1"/>
</dbReference>
<accession>A0AA88XK79</accession>
<dbReference type="InterPro" id="IPR043128">
    <property type="entry name" value="Rev_trsase/Diguanyl_cyclase"/>
</dbReference>
<dbReference type="FunFam" id="3.30.70.270:FF:000026">
    <property type="entry name" value="Transposon Ty3-G Gag-Pol polyprotein"/>
    <property type="match status" value="1"/>
</dbReference>
<dbReference type="FunFam" id="1.10.340.70:FF:000003">
    <property type="entry name" value="Protein CBG25708"/>
    <property type="match status" value="1"/>
</dbReference>
<dbReference type="SUPFAM" id="SSF56672">
    <property type="entry name" value="DNA/RNA polymerases"/>
    <property type="match status" value="1"/>
</dbReference>
<protein>
    <recommendedName>
        <fullName evidence="6">Endonuclease</fullName>
    </recommendedName>
</protein>
<dbReference type="PROSITE" id="PS50878">
    <property type="entry name" value="RT_POL"/>
    <property type="match status" value="1"/>
</dbReference>
<dbReference type="InterPro" id="IPR036397">
    <property type="entry name" value="RNaseH_sf"/>
</dbReference>
<dbReference type="InterPro" id="IPR001584">
    <property type="entry name" value="Integrase_cat-core"/>
</dbReference>
<dbReference type="FunFam" id="3.30.420.10:FF:000063">
    <property type="entry name" value="Retrovirus-related Pol polyprotein from transposon 297-like Protein"/>
    <property type="match status" value="1"/>
</dbReference>
<keyword evidence="5" id="KW-1185">Reference proteome</keyword>
<dbReference type="Gene3D" id="3.30.70.270">
    <property type="match status" value="2"/>
</dbReference>
<feature type="region of interest" description="Disordered" evidence="1">
    <location>
        <begin position="1155"/>
        <end position="1192"/>
    </location>
</feature>
<dbReference type="InterPro" id="IPR041577">
    <property type="entry name" value="RT_RNaseH_2"/>
</dbReference>
<dbReference type="Gene3D" id="3.10.10.10">
    <property type="entry name" value="HIV Type 1 Reverse Transcriptase, subunit A, domain 1"/>
    <property type="match status" value="1"/>
</dbReference>
<name>A0AA88XK79_PINIB</name>
<dbReference type="GO" id="GO:0003676">
    <property type="term" value="F:nucleic acid binding"/>
    <property type="evidence" value="ECO:0007669"/>
    <property type="project" value="InterPro"/>
</dbReference>
<dbReference type="Pfam" id="PF00078">
    <property type="entry name" value="RVT_1"/>
    <property type="match status" value="1"/>
</dbReference>
<dbReference type="SUPFAM" id="SSF53098">
    <property type="entry name" value="Ribonuclease H-like"/>
    <property type="match status" value="1"/>
</dbReference>
<dbReference type="FunFam" id="3.10.20.370:FF:000001">
    <property type="entry name" value="Retrovirus-related Pol polyprotein from transposon 17.6-like protein"/>
    <property type="match status" value="1"/>
</dbReference>
<dbReference type="PANTHER" id="PTHR37984:SF8">
    <property type="entry name" value="CCHC-TYPE DOMAIN-CONTAINING PROTEIN"/>
    <property type="match status" value="1"/>
</dbReference>